<dbReference type="Gene3D" id="3.50.50.60">
    <property type="entry name" value="FAD/NAD(P)-binding domain"/>
    <property type="match status" value="1"/>
</dbReference>
<dbReference type="Gene3D" id="3.40.50.150">
    <property type="entry name" value="Vaccinia Virus protein VP39"/>
    <property type="match status" value="1"/>
</dbReference>
<dbReference type="Pfam" id="PF02353">
    <property type="entry name" value="CMAS"/>
    <property type="match status" value="1"/>
</dbReference>
<dbReference type="AlphaFoldDB" id="A0ABD3HJC5"/>
<dbReference type="PANTHER" id="PTHR43675:SF30">
    <property type="entry name" value="CYCLOPROPANE-FATTY-ACYL-PHOSPHOLIPID SYNTHASE"/>
    <property type="match status" value="1"/>
</dbReference>
<dbReference type="Pfam" id="PF01593">
    <property type="entry name" value="Amino_oxidase"/>
    <property type="match status" value="1"/>
</dbReference>
<dbReference type="PANTHER" id="PTHR43675">
    <property type="entry name" value="ARSENITE METHYLTRANSFERASE"/>
    <property type="match status" value="1"/>
</dbReference>
<organism evidence="2 3">
    <name type="scientific">Riccia sorocarpa</name>
    <dbReference type="NCBI Taxonomy" id="122646"/>
    <lineage>
        <taxon>Eukaryota</taxon>
        <taxon>Viridiplantae</taxon>
        <taxon>Streptophyta</taxon>
        <taxon>Embryophyta</taxon>
        <taxon>Marchantiophyta</taxon>
        <taxon>Marchantiopsida</taxon>
        <taxon>Marchantiidae</taxon>
        <taxon>Marchantiales</taxon>
        <taxon>Ricciaceae</taxon>
        <taxon>Riccia</taxon>
    </lineage>
</organism>
<sequence>MRVAVVGSGVSGLAAARTLAQSGVNVVLYEKDGRIGGHAHSMHVNGIALDLGFMNFNQVTYPNMIAFFDEIGVEMEKSDMSFSVSLDGEDGCEYKSAGLRGIFHQKSNLINPSFWKMIRDILKFNTDGLAYLERIESANAEVDDTLGEFLESRGYSQKFKEHYMIPLCALIWACSSQQVLGSSAVSILSLLRNHQILQLYGRLQWMTVKGRSETYVNKVVNELRERGVEIRVKTAIAHVESLSDGRVRVEDEHGGFDVFDKCVVAAHAPEALEMRGSSATTNEKKVLGAFKYAYNEIYIHRDKNFMPKNPALWCARIFLGDVNKKCCITYWLNLVQNLGDTGLPYLVTLNPATKPEHVVSLWRTSRPIPTPEAANASKRLGSIQGHRGVWYCGAYQGNGLHDDGFKAGVMAAQHLLGKRLEVLANMKQMVPSWTEYGAQQVVVAVLNKFTSLYGKFVEAGGTLFDFIGTEKTCDLKVTLRVQSPQFYWKIATRAELGLADAYIDGDFTFGDNKDGLLHLRLLIANLDFHRADVRSKKRRWWNPIFAIATIGTAVSHLRHELRGNSLTNARRNISQHYDLSNDLFALFLDETMTYSSAIFKGPEEPLIDAQFRKLHLLIDKARIEPHHEVLEIGFGWGSTAMEVVRRTGCRYTGITLSVEQLKLATARVKDAGLEDKITFKLCDYRALPDKHKYDRIISCEMLDAVGHEYYKEFFSKCDDLLAKDGLIVIQDITMPDDRYDEFRKSPGFITDCIFPGGCLPCISVITSAMAAGSKLSLEHLENIGPHYYQTLMCWREAFLSKTSECKQLGFSDKFIRMWDYYLTYCAAGFKTCTLGDLQLVLSRPGNVAALGNPYVSFPTAFSPGTLR</sequence>
<dbReference type="Gene3D" id="3.30.70.1990">
    <property type="match status" value="1"/>
</dbReference>
<protein>
    <recommendedName>
        <fullName evidence="1">Amine oxidase domain-containing protein</fullName>
    </recommendedName>
</protein>
<keyword evidence="3" id="KW-1185">Reference proteome</keyword>
<evidence type="ECO:0000313" key="2">
    <source>
        <dbReference type="EMBL" id="KAL3690215.1"/>
    </source>
</evidence>
<comment type="caution">
    <text evidence="2">The sequence shown here is derived from an EMBL/GenBank/DDBJ whole genome shotgun (WGS) entry which is preliminary data.</text>
</comment>
<gene>
    <name evidence="2" type="ORF">R1sor_016524</name>
</gene>
<name>A0ABD3HJC5_9MARC</name>
<feature type="domain" description="Amine oxidase" evidence="1">
    <location>
        <begin position="10"/>
        <end position="271"/>
    </location>
</feature>
<dbReference type="SUPFAM" id="SSF51905">
    <property type="entry name" value="FAD/NAD(P)-binding domain"/>
    <property type="match status" value="1"/>
</dbReference>
<dbReference type="InterPro" id="IPR036188">
    <property type="entry name" value="FAD/NAD-bd_sf"/>
</dbReference>
<dbReference type="Proteomes" id="UP001633002">
    <property type="component" value="Unassembled WGS sequence"/>
</dbReference>
<proteinExistence type="predicted"/>
<dbReference type="CDD" id="cd02440">
    <property type="entry name" value="AdoMet_MTases"/>
    <property type="match status" value="1"/>
</dbReference>
<dbReference type="InterPro" id="IPR029063">
    <property type="entry name" value="SAM-dependent_MTases_sf"/>
</dbReference>
<evidence type="ECO:0000259" key="1">
    <source>
        <dbReference type="Pfam" id="PF01593"/>
    </source>
</evidence>
<dbReference type="PRINTS" id="PR00419">
    <property type="entry name" value="ADXRDTASE"/>
</dbReference>
<dbReference type="InterPro" id="IPR002937">
    <property type="entry name" value="Amino_oxidase"/>
</dbReference>
<dbReference type="InterPro" id="IPR026669">
    <property type="entry name" value="Arsenite_MeTrfase-like"/>
</dbReference>
<reference evidence="2 3" key="1">
    <citation type="submission" date="2024-09" db="EMBL/GenBank/DDBJ databases">
        <title>Chromosome-scale assembly of Riccia sorocarpa.</title>
        <authorList>
            <person name="Paukszto L."/>
        </authorList>
    </citation>
    <scope>NUCLEOTIDE SEQUENCE [LARGE SCALE GENOMIC DNA]</scope>
    <source>
        <strain evidence="2">LP-2024</strain>
        <tissue evidence="2">Aerial parts of the thallus</tissue>
    </source>
</reference>
<dbReference type="EMBL" id="JBJQOH010000004">
    <property type="protein sequence ID" value="KAL3690215.1"/>
    <property type="molecule type" value="Genomic_DNA"/>
</dbReference>
<dbReference type="Gene3D" id="1.10.405.20">
    <property type="match status" value="1"/>
</dbReference>
<dbReference type="SUPFAM" id="SSF53335">
    <property type="entry name" value="S-adenosyl-L-methionine-dependent methyltransferases"/>
    <property type="match status" value="1"/>
</dbReference>
<accession>A0ABD3HJC5</accession>
<evidence type="ECO:0000313" key="3">
    <source>
        <dbReference type="Proteomes" id="UP001633002"/>
    </source>
</evidence>